<organism evidence="1">
    <name type="scientific">Ajellomyces dermatitidis (strain ATCC 18188 / CBS 674.68)</name>
    <name type="common">Blastomyces dermatitidis</name>
    <dbReference type="NCBI Taxonomy" id="653446"/>
    <lineage>
        <taxon>Eukaryota</taxon>
        <taxon>Fungi</taxon>
        <taxon>Dikarya</taxon>
        <taxon>Ascomycota</taxon>
        <taxon>Pezizomycotina</taxon>
        <taxon>Eurotiomycetes</taxon>
        <taxon>Eurotiomycetidae</taxon>
        <taxon>Onygenales</taxon>
        <taxon>Ajellomycetaceae</taxon>
        <taxon>Blastomyces</taxon>
    </lineage>
</organism>
<proteinExistence type="predicted"/>
<name>A0A0J9ENC4_AJEDA</name>
<dbReference type="EMBL" id="GG749433">
    <property type="protein sequence ID" value="KMW67773.1"/>
    <property type="molecule type" value="Genomic_DNA"/>
</dbReference>
<protein>
    <submittedName>
        <fullName evidence="1">Uncharacterized protein</fullName>
    </submittedName>
</protein>
<accession>A0A0J9ENC4</accession>
<dbReference type="Proteomes" id="UP000007802">
    <property type="component" value="Unassembled WGS sequence"/>
</dbReference>
<evidence type="ECO:0000313" key="1">
    <source>
        <dbReference type="EMBL" id="KMW67773.1"/>
    </source>
</evidence>
<gene>
    <name evidence="1" type="ORF">BDDG_12320</name>
</gene>
<dbReference type="AlphaFoldDB" id="A0A0J9ENC4"/>
<dbReference type="OrthoDB" id="2142759at2759"/>
<sequence>MRRDRAAYRNIRFHDASTGASIGSFYQNSSITEENLIWILNDVLLLDPFELLMSPGLLDSVATLSLREMDSEMGLVPEMGNVLYPHRIDHSWQDICTLALTSIYSLYTQMMVTRLLNLGLVAVGLTEEYWILFCRDSNTDGHVSDELLRWHFRQSVLANMHGAGEPIFESDFPSGQI</sequence>
<reference evidence="1" key="1">
    <citation type="submission" date="2010-03" db="EMBL/GenBank/DDBJ databases">
        <title>Annotation of Blastomyces dermatitidis strain ATCC 18188.</title>
        <authorList>
            <consortium name="The Broad Institute Genome Sequencing Platform"/>
            <consortium name="Broad Institute Genome Sequencing Center for Infectious Disease."/>
            <person name="Cuomo C."/>
            <person name="Klein B."/>
            <person name="Sullivan T."/>
            <person name="Heitman J."/>
            <person name="Young S."/>
            <person name="Zeng Q."/>
            <person name="Gargeya S."/>
            <person name="Alvarado L."/>
            <person name="Berlin A.M."/>
            <person name="Chapman S.B."/>
            <person name="Chen Z."/>
            <person name="Freedman E."/>
            <person name="Gellesch M."/>
            <person name="Goldberg J."/>
            <person name="Griggs A."/>
            <person name="Gujja S."/>
            <person name="Heilman E."/>
            <person name="Heiman D."/>
            <person name="Howarth C."/>
            <person name="Mehta T."/>
            <person name="Neiman D."/>
            <person name="Pearson M."/>
            <person name="Roberts A."/>
            <person name="Saif S."/>
            <person name="Shea T."/>
            <person name="Shenoy N."/>
            <person name="Sisk P."/>
            <person name="Stolte C."/>
            <person name="Sykes S."/>
            <person name="White J."/>
            <person name="Yandava C."/>
            <person name="Haas B."/>
            <person name="Nusbaum C."/>
            <person name="Birren B."/>
        </authorList>
    </citation>
    <scope>NUCLEOTIDE SEQUENCE</scope>
    <source>
        <strain evidence="1">ATCC 18188</strain>
    </source>
</reference>